<protein>
    <submittedName>
        <fullName evidence="2">TFIIB-type zinc ribbon-containing protein</fullName>
    </submittedName>
</protein>
<feature type="region of interest" description="Disordered" evidence="1">
    <location>
        <begin position="82"/>
        <end position="106"/>
    </location>
</feature>
<name>A0ABV3HIM3_9ACTN</name>
<dbReference type="Proteomes" id="UP001552427">
    <property type="component" value="Unassembled WGS sequence"/>
</dbReference>
<keyword evidence="3" id="KW-1185">Reference proteome</keyword>
<evidence type="ECO:0000313" key="3">
    <source>
        <dbReference type="Proteomes" id="UP001552427"/>
    </source>
</evidence>
<accession>A0ABV3HIM3</accession>
<dbReference type="SUPFAM" id="SSF56349">
    <property type="entry name" value="DNA breaking-rejoining enzymes"/>
    <property type="match status" value="1"/>
</dbReference>
<dbReference type="InterPro" id="IPR011010">
    <property type="entry name" value="DNA_brk_join_enz"/>
</dbReference>
<dbReference type="EMBL" id="JBFARM010000018">
    <property type="protein sequence ID" value="MEV4292391.1"/>
    <property type="molecule type" value="Genomic_DNA"/>
</dbReference>
<reference evidence="2 3" key="1">
    <citation type="submission" date="2024-06" db="EMBL/GenBank/DDBJ databases">
        <title>The Natural Products Discovery Center: Release of the First 8490 Sequenced Strains for Exploring Actinobacteria Biosynthetic Diversity.</title>
        <authorList>
            <person name="Kalkreuter E."/>
            <person name="Kautsar S.A."/>
            <person name="Yang D."/>
            <person name="Bader C.D."/>
            <person name="Teijaro C.N."/>
            <person name="Fluegel L."/>
            <person name="Davis C.M."/>
            <person name="Simpson J.R."/>
            <person name="Lauterbach L."/>
            <person name="Steele A.D."/>
            <person name="Gui C."/>
            <person name="Meng S."/>
            <person name="Li G."/>
            <person name="Viehrig K."/>
            <person name="Ye F."/>
            <person name="Su P."/>
            <person name="Kiefer A.F."/>
            <person name="Nichols A."/>
            <person name="Cepeda A.J."/>
            <person name="Yan W."/>
            <person name="Fan B."/>
            <person name="Jiang Y."/>
            <person name="Adhikari A."/>
            <person name="Zheng C.-J."/>
            <person name="Schuster L."/>
            <person name="Cowan T.M."/>
            <person name="Smanski M.J."/>
            <person name="Chevrette M.G."/>
            <person name="De Carvalho L.P.S."/>
            <person name="Shen B."/>
        </authorList>
    </citation>
    <scope>NUCLEOTIDE SEQUENCE [LARGE SCALE GENOMIC DNA]</scope>
    <source>
        <strain evidence="2 3">NPDC049574</strain>
    </source>
</reference>
<evidence type="ECO:0000313" key="2">
    <source>
        <dbReference type="EMBL" id="MEV4292391.1"/>
    </source>
</evidence>
<dbReference type="RefSeq" id="WP_364462404.1">
    <property type="nucleotide sequence ID" value="NZ_JBFARM010000018.1"/>
</dbReference>
<organism evidence="2 3">
    <name type="scientific">Nonomuraea bangladeshensis</name>
    <dbReference type="NCBI Taxonomy" id="404385"/>
    <lineage>
        <taxon>Bacteria</taxon>
        <taxon>Bacillati</taxon>
        <taxon>Actinomycetota</taxon>
        <taxon>Actinomycetes</taxon>
        <taxon>Streptosporangiales</taxon>
        <taxon>Streptosporangiaceae</taxon>
        <taxon>Nonomuraea</taxon>
    </lineage>
</organism>
<evidence type="ECO:0000256" key="1">
    <source>
        <dbReference type="SAM" id="MobiDB-lite"/>
    </source>
</evidence>
<gene>
    <name evidence="2" type="ORF">AB0K40_43370</name>
</gene>
<sequence length="153" mass="15947">MSAVPKVTALRGGGVSLAAAADAFLATPRTANPNTHRAYASAIDRVIALLGRDRPLADVTDAEIGAALTELWGSSALATWNAGTPRRAPTPPVRAPPARRLTDDEPGHTVARCPGCGLRRLEWQPRAGFYVCGNCGHHVSEAEAMGLVSEEAG</sequence>
<comment type="caution">
    <text evidence="2">The sequence shown here is derived from an EMBL/GenBank/DDBJ whole genome shotgun (WGS) entry which is preliminary data.</text>
</comment>
<proteinExistence type="predicted"/>